<dbReference type="KEGG" id="bfo:118432363"/>
<proteinExistence type="predicted"/>
<feature type="region of interest" description="Disordered" evidence="1">
    <location>
        <begin position="61"/>
        <end position="96"/>
    </location>
</feature>
<gene>
    <name evidence="3" type="primary">LOC118432363</name>
</gene>
<evidence type="ECO:0000313" key="3">
    <source>
        <dbReference type="RefSeq" id="XP_035699790.1"/>
    </source>
</evidence>
<reference evidence="2" key="1">
    <citation type="journal article" date="2020" name="Nat. Ecol. Evol.">
        <title>Deeply conserved synteny resolves early events in vertebrate evolution.</title>
        <authorList>
            <person name="Simakov O."/>
            <person name="Marletaz F."/>
            <person name="Yue J.X."/>
            <person name="O'Connell B."/>
            <person name="Jenkins J."/>
            <person name="Brandt A."/>
            <person name="Calef R."/>
            <person name="Tung C.H."/>
            <person name="Huang T.K."/>
            <person name="Schmutz J."/>
            <person name="Satoh N."/>
            <person name="Yu J.K."/>
            <person name="Putnam N.H."/>
            <person name="Green R.E."/>
            <person name="Rokhsar D.S."/>
        </authorList>
    </citation>
    <scope>NUCLEOTIDE SEQUENCE [LARGE SCALE GENOMIC DNA]</scope>
    <source>
        <strain evidence="2">S238N-H82</strain>
    </source>
</reference>
<feature type="compositionally biased region" description="Basic and acidic residues" evidence="1">
    <location>
        <begin position="81"/>
        <end position="96"/>
    </location>
</feature>
<dbReference type="OrthoDB" id="10063285at2759"/>
<keyword evidence="2" id="KW-1185">Reference proteome</keyword>
<dbReference type="RefSeq" id="XP_035699790.1">
    <property type="nucleotide sequence ID" value="XM_035843897.1"/>
</dbReference>
<dbReference type="AlphaFoldDB" id="A0A9J7MHT8"/>
<evidence type="ECO:0000256" key="1">
    <source>
        <dbReference type="SAM" id="MobiDB-lite"/>
    </source>
</evidence>
<accession>A0A9J7MHT8</accession>
<name>A0A9J7MHT8_BRAFL</name>
<sequence>MWWYVNDFKMELKSNFSSTEEKNAPPRRNKKSRVFRLLVYQRLGVLTLPEKTEVKELLEEGRNENLEKASNQQSTSQEEVESSKTTKSDNHEVSKNREWEVSVDALSWGDCMIDSKVGRQKDAQMHNVHGAWNDGDKGEILSFSQMNKKDEEELLACQNHRNNAWNRLLMREHESTSSDDESQYDGPVH</sequence>
<reference evidence="3" key="2">
    <citation type="submission" date="2025-08" db="UniProtKB">
        <authorList>
            <consortium name="RefSeq"/>
        </authorList>
    </citation>
    <scope>IDENTIFICATION</scope>
    <source>
        <strain evidence="3">S238N-H82</strain>
        <tissue evidence="3">Testes</tissue>
    </source>
</reference>
<dbReference type="Proteomes" id="UP000001554">
    <property type="component" value="Chromosome 15"/>
</dbReference>
<protein>
    <submittedName>
        <fullName evidence="3">Uncharacterized protein LOC118432363 isoform X1</fullName>
    </submittedName>
</protein>
<evidence type="ECO:0000313" key="2">
    <source>
        <dbReference type="Proteomes" id="UP000001554"/>
    </source>
</evidence>
<organism evidence="2 3">
    <name type="scientific">Branchiostoma floridae</name>
    <name type="common">Florida lancelet</name>
    <name type="synonym">Amphioxus</name>
    <dbReference type="NCBI Taxonomy" id="7739"/>
    <lineage>
        <taxon>Eukaryota</taxon>
        <taxon>Metazoa</taxon>
        <taxon>Chordata</taxon>
        <taxon>Cephalochordata</taxon>
        <taxon>Leptocardii</taxon>
        <taxon>Amphioxiformes</taxon>
        <taxon>Branchiostomatidae</taxon>
        <taxon>Branchiostoma</taxon>
    </lineage>
</organism>
<dbReference type="GeneID" id="118432363"/>